<name>A0ABN8ZB03_RANTA</name>
<evidence type="ECO:0000313" key="4">
    <source>
        <dbReference type="Proteomes" id="UP001176941"/>
    </source>
</evidence>
<evidence type="ECO:0000259" key="2">
    <source>
        <dbReference type="PROSITE" id="PS50105"/>
    </source>
</evidence>
<dbReference type="EMBL" id="OX459966">
    <property type="protein sequence ID" value="CAI9170980.1"/>
    <property type="molecule type" value="Genomic_DNA"/>
</dbReference>
<evidence type="ECO:0000313" key="3">
    <source>
        <dbReference type="EMBL" id="CAI9170980.1"/>
    </source>
</evidence>
<accession>A0ABN8ZB03</accession>
<dbReference type="Proteomes" id="UP001176941">
    <property type="component" value="Chromosome 30"/>
</dbReference>
<reference evidence="3" key="1">
    <citation type="submission" date="2023-04" db="EMBL/GenBank/DDBJ databases">
        <authorList>
            <consortium name="ELIXIR-Norway"/>
        </authorList>
    </citation>
    <scope>NUCLEOTIDE SEQUENCE [LARGE SCALE GENOMIC DNA]</scope>
</reference>
<dbReference type="Pfam" id="PF00536">
    <property type="entry name" value="SAM_1"/>
    <property type="match status" value="1"/>
</dbReference>
<dbReference type="InterPro" id="IPR001660">
    <property type="entry name" value="SAM"/>
</dbReference>
<keyword evidence="4" id="KW-1185">Reference proteome</keyword>
<organism evidence="3 4">
    <name type="scientific">Rangifer tarandus platyrhynchus</name>
    <name type="common">Svalbard reindeer</name>
    <dbReference type="NCBI Taxonomy" id="3082113"/>
    <lineage>
        <taxon>Eukaryota</taxon>
        <taxon>Metazoa</taxon>
        <taxon>Chordata</taxon>
        <taxon>Craniata</taxon>
        <taxon>Vertebrata</taxon>
        <taxon>Euteleostomi</taxon>
        <taxon>Mammalia</taxon>
        <taxon>Eutheria</taxon>
        <taxon>Laurasiatheria</taxon>
        <taxon>Artiodactyla</taxon>
        <taxon>Ruminantia</taxon>
        <taxon>Pecora</taxon>
        <taxon>Cervidae</taxon>
        <taxon>Odocoileinae</taxon>
        <taxon>Rangifer</taxon>
    </lineage>
</organism>
<dbReference type="PANTHER" id="PTHR12776:SF1">
    <property type="entry name" value="KAZRIN"/>
    <property type="match status" value="1"/>
</dbReference>
<dbReference type="Gene3D" id="1.10.150.50">
    <property type="entry name" value="Transcription Factor, Ets-1"/>
    <property type="match status" value="2"/>
</dbReference>
<feature type="compositionally biased region" description="Basic and acidic residues" evidence="1">
    <location>
        <begin position="218"/>
        <end position="227"/>
    </location>
</feature>
<dbReference type="PROSITE" id="PS50105">
    <property type="entry name" value="SAM_DOMAIN"/>
    <property type="match status" value="1"/>
</dbReference>
<feature type="region of interest" description="Disordered" evidence="1">
    <location>
        <begin position="218"/>
        <end position="246"/>
    </location>
</feature>
<evidence type="ECO:0000256" key="1">
    <source>
        <dbReference type="SAM" id="MobiDB-lite"/>
    </source>
</evidence>
<dbReference type="PANTHER" id="PTHR12776">
    <property type="entry name" value="KAZRIN-RELATED"/>
    <property type="match status" value="1"/>
</dbReference>
<sequence>MSNCKRIRGRIELSLAEKQKEGLGLIGEPLIHQEAPGKRKGAPYPVLSIQKGKKTSCLSKAADLDHHWVAKAWLNDIGLSQYSQAFQNHLVDGRMLKSLMKRDLEKHLCVQEVPPDNLTNSGVHGAVLVLEPTFNAEAMATALGIPSGKHILRRHLAEEMSAIFHPANCTGIREAEQFGTPPGRASSITWAGKEENSGGIKYKAGRLPLGKIGRGFSNKDPDFHDDYGSLQNEDCGDEDSQGRPEQCRLEGYNGLEVTNV</sequence>
<proteinExistence type="predicted"/>
<feature type="domain" description="SAM" evidence="2">
    <location>
        <begin position="73"/>
        <end position="113"/>
    </location>
</feature>
<dbReference type="InterPro" id="IPR013761">
    <property type="entry name" value="SAM/pointed_sf"/>
</dbReference>
<dbReference type="SUPFAM" id="SSF47769">
    <property type="entry name" value="SAM/Pointed domain"/>
    <property type="match status" value="1"/>
</dbReference>
<dbReference type="InterPro" id="IPR037614">
    <property type="entry name" value="Kazrin"/>
</dbReference>
<gene>
    <name evidence="3" type="ORF">MRATA1EN1_LOCUS19942</name>
</gene>
<protein>
    <recommendedName>
        <fullName evidence="2">SAM domain-containing protein</fullName>
    </recommendedName>
</protein>